<dbReference type="OrthoDB" id="5597749at2759"/>
<evidence type="ECO:0000256" key="7">
    <source>
        <dbReference type="ARBA" id="ARBA00022737"/>
    </source>
</evidence>
<dbReference type="PANTHER" id="PTHR15189">
    <property type="entry name" value="BRISC AND BRCA1-A COMPLEX MEMBER 2"/>
    <property type="match status" value="1"/>
</dbReference>
<comment type="caution">
    <text evidence="18">The sequence shown here is derived from an EMBL/GenBank/DDBJ whole genome shotgun (WGS) entry which is preliminary data.</text>
</comment>
<keyword evidence="10" id="KW-0833">Ubl conjugation pathway</keyword>
<keyword evidence="13" id="KW-0539">Nucleus</keyword>
<evidence type="ECO:0000256" key="6">
    <source>
        <dbReference type="ARBA" id="ARBA00022703"/>
    </source>
</evidence>
<keyword evidence="7" id="KW-0677">Repeat</keyword>
<dbReference type="GO" id="GO:0070552">
    <property type="term" value="C:BRISC complex"/>
    <property type="evidence" value="ECO:0007669"/>
    <property type="project" value="InterPro"/>
</dbReference>
<keyword evidence="19" id="KW-1185">Reference proteome</keyword>
<keyword evidence="6" id="KW-0053">Apoptosis</keyword>
<evidence type="ECO:0000256" key="15">
    <source>
        <dbReference type="ARBA" id="ARBA00025766"/>
    </source>
</evidence>
<evidence type="ECO:0000256" key="3">
    <source>
        <dbReference type="ARBA" id="ARBA00019438"/>
    </source>
</evidence>
<evidence type="ECO:0000256" key="13">
    <source>
        <dbReference type="ARBA" id="ARBA00023242"/>
    </source>
</evidence>
<evidence type="ECO:0000256" key="12">
    <source>
        <dbReference type="ARBA" id="ARBA00023204"/>
    </source>
</evidence>
<keyword evidence="9" id="KW-0498">Mitosis</keyword>
<evidence type="ECO:0000256" key="1">
    <source>
        <dbReference type="ARBA" id="ARBA00004123"/>
    </source>
</evidence>
<evidence type="ECO:0000256" key="14">
    <source>
        <dbReference type="ARBA" id="ARBA00023306"/>
    </source>
</evidence>
<dbReference type="EMBL" id="JANBPY010000187">
    <property type="protein sequence ID" value="KAJ1968409.1"/>
    <property type="molecule type" value="Genomic_DNA"/>
</dbReference>
<reference evidence="18" key="1">
    <citation type="submission" date="2022-07" db="EMBL/GenBank/DDBJ databases">
        <title>Phylogenomic reconstructions and comparative analyses of Kickxellomycotina fungi.</title>
        <authorList>
            <person name="Reynolds N.K."/>
            <person name="Stajich J.E."/>
            <person name="Barry K."/>
            <person name="Grigoriev I.V."/>
            <person name="Crous P."/>
            <person name="Smith M.E."/>
        </authorList>
    </citation>
    <scope>NUCLEOTIDE SEQUENCE</scope>
    <source>
        <strain evidence="18">RSA 1196</strain>
    </source>
</reference>
<evidence type="ECO:0000313" key="18">
    <source>
        <dbReference type="EMBL" id="KAJ1968409.1"/>
    </source>
</evidence>
<evidence type="ECO:0000256" key="9">
    <source>
        <dbReference type="ARBA" id="ARBA00022776"/>
    </source>
</evidence>
<evidence type="ECO:0000256" key="5">
    <source>
        <dbReference type="ARBA" id="ARBA00022618"/>
    </source>
</evidence>
<keyword evidence="5" id="KW-0132">Cell division</keyword>
<keyword evidence="14" id="KW-0131">Cell cycle</keyword>
<dbReference type="PANTHER" id="PTHR15189:SF7">
    <property type="entry name" value="BRISC AND BRCA1-A COMPLEX MEMBER 2"/>
    <property type="match status" value="1"/>
</dbReference>
<dbReference type="GO" id="GO:0006302">
    <property type="term" value="P:double-strand break repair"/>
    <property type="evidence" value="ECO:0007669"/>
    <property type="project" value="TreeGrafter"/>
</dbReference>
<dbReference type="GO" id="GO:0006325">
    <property type="term" value="P:chromatin organization"/>
    <property type="evidence" value="ECO:0007669"/>
    <property type="project" value="UniProtKB-KW"/>
</dbReference>
<protein>
    <recommendedName>
        <fullName evidence="3">BRISC and BRCA1-A complex member 2</fullName>
    </recommendedName>
    <alternativeName>
        <fullName evidence="16">BRCA1-A complex subunit BRE</fullName>
    </alternativeName>
    <alternativeName>
        <fullName evidence="17">BRCA1/BRCA2-containing complex subunit 45</fullName>
    </alternativeName>
</protein>
<dbReference type="GO" id="GO:0005737">
    <property type="term" value="C:cytoplasm"/>
    <property type="evidence" value="ECO:0007669"/>
    <property type="project" value="UniProtKB-SubCell"/>
</dbReference>
<keyword evidence="11" id="KW-0156">Chromatin regulator</keyword>
<dbReference type="GO" id="GO:0006915">
    <property type="term" value="P:apoptotic process"/>
    <property type="evidence" value="ECO:0007669"/>
    <property type="project" value="UniProtKB-KW"/>
</dbReference>
<evidence type="ECO:0000256" key="17">
    <source>
        <dbReference type="ARBA" id="ARBA00032630"/>
    </source>
</evidence>
<dbReference type="Proteomes" id="UP001150925">
    <property type="component" value="Unassembled WGS sequence"/>
</dbReference>
<evidence type="ECO:0000256" key="8">
    <source>
        <dbReference type="ARBA" id="ARBA00022763"/>
    </source>
</evidence>
<dbReference type="InterPro" id="IPR010358">
    <property type="entry name" value="BRE"/>
</dbReference>
<dbReference type="Pfam" id="PF06113">
    <property type="entry name" value="BRE"/>
    <property type="match status" value="1"/>
</dbReference>
<dbReference type="GO" id="GO:0051301">
    <property type="term" value="P:cell division"/>
    <property type="evidence" value="ECO:0007669"/>
    <property type="project" value="UniProtKB-KW"/>
</dbReference>
<gene>
    <name evidence="18" type="ORF">IWQ62_001262</name>
</gene>
<evidence type="ECO:0000313" key="19">
    <source>
        <dbReference type="Proteomes" id="UP001150925"/>
    </source>
</evidence>
<dbReference type="AlphaFoldDB" id="A0A9W8AYS9"/>
<evidence type="ECO:0000256" key="2">
    <source>
        <dbReference type="ARBA" id="ARBA00004496"/>
    </source>
</evidence>
<accession>A0A9W8AYS9</accession>
<keyword evidence="8" id="KW-0227">DNA damage</keyword>
<keyword evidence="4" id="KW-0963">Cytoplasm</keyword>
<comment type="similarity">
    <text evidence="15">Belongs to the BABAM2 family.</text>
</comment>
<evidence type="ECO:0000256" key="16">
    <source>
        <dbReference type="ARBA" id="ARBA00032491"/>
    </source>
</evidence>
<sequence>MATASFERTTLLATLPPKLRQQFRHFAVPDNESSPPDHVSELYRRVLKLATLLSTSRSAPLNSTLQDALEAYESGPAHVEILPTQSVMLRPVPESSTPPPHDRVTIRITYVQGLLDVTFIYDLRDLNFPPDLIVTPVYEPTKITLTGKQPIFALDTLVTRMERYTDTDELWAVRCVYTLYHLYKEFHHRQLGSFYVDRIRYEYGCWKDNPRFEGRMVYTSDGTPSQVILRLPLNLPEKNASTPTEVGTLWVTYGVPSSSVPTNEVTTVSVRCTWHTAWRTLGDATTLPVLVKTRSLVNYADSILSTLVRQQTTQVPPPPPPRPALNRKAFVKHLAHVCKRQLIEYDPVQCNALTILIEIPKLPDNPNSVAAAVVTCIVPRDFPSQPLEIRLSSPLYFDSWSSCTLKSSPLLPWKPSSNSVSKASLSRVTMEWRSFVRKEVLRFHNAIF</sequence>
<evidence type="ECO:0000256" key="10">
    <source>
        <dbReference type="ARBA" id="ARBA00022786"/>
    </source>
</evidence>
<evidence type="ECO:0000256" key="11">
    <source>
        <dbReference type="ARBA" id="ARBA00022853"/>
    </source>
</evidence>
<evidence type="ECO:0000256" key="4">
    <source>
        <dbReference type="ARBA" id="ARBA00022490"/>
    </source>
</evidence>
<name>A0A9W8AYS9_9FUNG</name>
<proteinExistence type="inferred from homology"/>
<comment type="subcellular location">
    <subcellularLocation>
        <location evidence="2">Cytoplasm</location>
    </subcellularLocation>
    <subcellularLocation>
        <location evidence="1">Nucleus</location>
    </subcellularLocation>
</comment>
<organism evidence="18 19">
    <name type="scientific">Dispira parvispora</name>
    <dbReference type="NCBI Taxonomy" id="1520584"/>
    <lineage>
        <taxon>Eukaryota</taxon>
        <taxon>Fungi</taxon>
        <taxon>Fungi incertae sedis</taxon>
        <taxon>Zoopagomycota</taxon>
        <taxon>Kickxellomycotina</taxon>
        <taxon>Dimargaritomycetes</taxon>
        <taxon>Dimargaritales</taxon>
        <taxon>Dimargaritaceae</taxon>
        <taxon>Dispira</taxon>
    </lineage>
</organism>
<keyword evidence="12" id="KW-0234">DNA repair</keyword>